<feature type="domain" description="N-end rule aminoacyl transferase C-terminal" evidence="6">
    <location>
        <begin position="118"/>
        <end position="238"/>
    </location>
</feature>
<evidence type="ECO:0000259" key="5">
    <source>
        <dbReference type="Pfam" id="PF04376"/>
    </source>
</evidence>
<proteinExistence type="inferred from homology"/>
<dbReference type="HAMAP" id="MF_00689">
    <property type="entry name" value="Bpt"/>
    <property type="match status" value="1"/>
</dbReference>
<dbReference type="EC" id="2.3.2.29" evidence="4"/>
<comment type="subcellular location">
    <subcellularLocation>
        <location evidence="4">Cytoplasm</location>
    </subcellularLocation>
</comment>
<gene>
    <name evidence="4" type="primary">bpt</name>
    <name evidence="7" type="ORF">ACFSM5_05740</name>
</gene>
<dbReference type="InterPro" id="IPR007472">
    <property type="entry name" value="N-end_Aminoacyl_Trfase_C"/>
</dbReference>
<dbReference type="PANTHER" id="PTHR21367">
    <property type="entry name" value="ARGININE-TRNA-PROTEIN TRANSFERASE 1"/>
    <property type="match status" value="1"/>
</dbReference>
<keyword evidence="8" id="KW-1185">Reference proteome</keyword>
<dbReference type="EMBL" id="JBHUIP010000004">
    <property type="protein sequence ID" value="MFD2262383.1"/>
    <property type="molecule type" value="Genomic_DNA"/>
</dbReference>
<evidence type="ECO:0000259" key="6">
    <source>
        <dbReference type="Pfam" id="PF04377"/>
    </source>
</evidence>
<comment type="similarity">
    <text evidence="4">Belongs to the R-transferase family. Bpt subfamily.</text>
</comment>
<dbReference type="InterPro" id="IPR017138">
    <property type="entry name" value="Asp_Glu_LeuTrfase"/>
</dbReference>
<keyword evidence="2 4" id="KW-0808">Transferase</keyword>
<feature type="domain" description="N-end aminoacyl transferase N-terminal" evidence="5">
    <location>
        <begin position="26"/>
        <end position="96"/>
    </location>
</feature>
<reference evidence="8" key="1">
    <citation type="journal article" date="2019" name="Int. J. Syst. Evol. Microbiol.">
        <title>The Global Catalogue of Microorganisms (GCM) 10K type strain sequencing project: providing services to taxonomists for standard genome sequencing and annotation.</title>
        <authorList>
            <consortium name="The Broad Institute Genomics Platform"/>
            <consortium name="The Broad Institute Genome Sequencing Center for Infectious Disease"/>
            <person name="Wu L."/>
            <person name="Ma J."/>
        </authorList>
    </citation>
    <scope>NUCLEOTIDE SEQUENCE [LARGE SCALE GENOMIC DNA]</scope>
    <source>
        <strain evidence="8">CGMCC 1.19062</strain>
    </source>
</reference>
<protein>
    <recommendedName>
        <fullName evidence="4">Aspartate/glutamate leucyltransferase</fullName>
        <ecNumber evidence="4">2.3.2.29</ecNumber>
    </recommendedName>
</protein>
<keyword evidence="3 4" id="KW-0012">Acyltransferase</keyword>
<dbReference type="NCBIfam" id="NF002343">
    <property type="entry name" value="PRK01305.1-4"/>
    <property type="match status" value="1"/>
</dbReference>
<evidence type="ECO:0000256" key="1">
    <source>
        <dbReference type="ARBA" id="ARBA00022490"/>
    </source>
</evidence>
<dbReference type="InterPro" id="IPR030700">
    <property type="entry name" value="N-end_Aminoacyl_Trfase"/>
</dbReference>
<dbReference type="Proteomes" id="UP001597295">
    <property type="component" value="Unassembled WGS sequence"/>
</dbReference>
<dbReference type="SUPFAM" id="SSF55729">
    <property type="entry name" value="Acyl-CoA N-acyltransferases (Nat)"/>
    <property type="match status" value="1"/>
</dbReference>
<evidence type="ECO:0000256" key="3">
    <source>
        <dbReference type="ARBA" id="ARBA00023315"/>
    </source>
</evidence>
<evidence type="ECO:0000313" key="7">
    <source>
        <dbReference type="EMBL" id="MFD2262383.1"/>
    </source>
</evidence>
<name>A0ABW5DPA2_9PROT</name>
<dbReference type="NCBIfam" id="NF002346">
    <property type="entry name" value="PRK01305.2-3"/>
    <property type="match status" value="1"/>
</dbReference>
<evidence type="ECO:0000313" key="8">
    <source>
        <dbReference type="Proteomes" id="UP001597295"/>
    </source>
</evidence>
<dbReference type="Pfam" id="PF04377">
    <property type="entry name" value="ATE_C"/>
    <property type="match status" value="1"/>
</dbReference>
<dbReference type="InterPro" id="IPR007471">
    <property type="entry name" value="N-end_Aminoacyl_Trfase_N"/>
</dbReference>
<accession>A0ABW5DPA2</accession>
<dbReference type="PIRSF" id="PIRSF037208">
    <property type="entry name" value="ATE_pro_prd"/>
    <property type="match status" value="1"/>
</dbReference>
<evidence type="ECO:0000256" key="4">
    <source>
        <dbReference type="HAMAP-Rule" id="MF_00689"/>
    </source>
</evidence>
<keyword evidence="1 4" id="KW-0963">Cytoplasm</keyword>
<organism evidence="7 8">
    <name type="scientific">Lacibacterium aquatile</name>
    <dbReference type="NCBI Taxonomy" id="1168082"/>
    <lineage>
        <taxon>Bacteria</taxon>
        <taxon>Pseudomonadati</taxon>
        <taxon>Pseudomonadota</taxon>
        <taxon>Alphaproteobacteria</taxon>
        <taxon>Rhodospirillales</taxon>
        <taxon>Rhodospirillaceae</taxon>
    </lineage>
</organism>
<comment type="function">
    <text evidence="4">Functions in the N-end rule pathway of protein degradation where it conjugates Leu from its aminoacyl-tRNA to the N-termini of proteins containing an N-terminal aspartate or glutamate.</text>
</comment>
<comment type="catalytic activity">
    <reaction evidence="4">
        <text>N-terminal L-glutamyl-[protein] + L-leucyl-tRNA(Leu) = N-terminal L-leucyl-L-glutamyl-[protein] + tRNA(Leu) + H(+)</text>
        <dbReference type="Rhea" id="RHEA:50412"/>
        <dbReference type="Rhea" id="RHEA-COMP:9613"/>
        <dbReference type="Rhea" id="RHEA-COMP:9622"/>
        <dbReference type="Rhea" id="RHEA-COMP:12664"/>
        <dbReference type="Rhea" id="RHEA-COMP:12668"/>
        <dbReference type="ChEBI" id="CHEBI:15378"/>
        <dbReference type="ChEBI" id="CHEBI:64721"/>
        <dbReference type="ChEBI" id="CHEBI:78442"/>
        <dbReference type="ChEBI" id="CHEBI:78494"/>
        <dbReference type="ChEBI" id="CHEBI:133041"/>
        <dbReference type="EC" id="2.3.2.29"/>
    </reaction>
</comment>
<dbReference type="InterPro" id="IPR016181">
    <property type="entry name" value="Acyl_CoA_acyltransferase"/>
</dbReference>
<dbReference type="RefSeq" id="WP_379875333.1">
    <property type="nucleotide sequence ID" value="NZ_JBHUIP010000004.1"/>
</dbReference>
<dbReference type="PANTHER" id="PTHR21367:SF1">
    <property type="entry name" value="ARGINYL-TRNA--PROTEIN TRANSFERASE 1"/>
    <property type="match status" value="1"/>
</dbReference>
<evidence type="ECO:0000256" key="2">
    <source>
        <dbReference type="ARBA" id="ARBA00022679"/>
    </source>
</evidence>
<dbReference type="GO" id="GO:0004057">
    <property type="term" value="F:arginyl-tRNA--protein transferase activity"/>
    <property type="evidence" value="ECO:0007669"/>
    <property type="project" value="UniProtKB-EC"/>
</dbReference>
<sequence>MAAKGEDVEKLAELAEPVFYRTRPFPCSYLPGRMESRILTVLSDDLADRGLFDILQRFGFRRSQRYLYRPSCESCQACVPVRIHAADFTPSRTQRKQRRRNSDLKGNWHPAEASDALFDLFQRYEASRHEDSDMARMTAGDLAMMIEESPVDTRLYCLSDAEGAIRAACLVDVSDDGLSAVYSFFDPEDSKRSLGTEMVLRLVEEARAMLRPYVYLGYWVEACRKMAYKAQFDHLERLNGTRWTS</sequence>
<dbReference type="NCBIfam" id="NF002342">
    <property type="entry name" value="PRK01305.1-3"/>
    <property type="match status" value="1"/>
</dbReference>
<dbReference type="Pfam" id="PF04376">
    <property type="entry name" value="ATE_N"/>
    <property type="match status" value="1"/>
</dbReference>
<comment type="catalytic activity">
    <reaction evidence="4">
        <text>N-terminal L-aspartyl-[protein] + L-leucyl-tRNA(Leu) = N-terminal L-leucyl-L-aspartyl-[protein] + tRNA(Leu) + H(+)</text>
        <dbReference type="Rhea" id="RHEA:50420"/>
        <dbReference type="Rhea" id="RHEA-COMP:9613"/>
        <dbReference type="Rhea" id="RHEA-COMP:9622"/>
        <dbReference type="Rhea" id="RHEA-COMP:12669"/>
        <dbReference type="Rhea" id="RHEA-COMP:12674"/>
        <dbReference type="ChEBI" id="CHEBI:15378"/>
        <dbReference type="ChEBI" id="CHEBI:64720"/>
        <dbReference type="ChEBI" id="CHEBI:78442"/>
        <dbReference type="ChEBI" id="CHEBI:78494"/>
        <dbReference type="ChEBI" id="CHEBI:133042"/>
        <dbReference type="EC" id="2.3.2.29"/>
    </reaction>
</comment>
<comment type="caution">
    <text evidence="7">The sequence shown here is derived from an EMBL/GenBank/DDBJ whole genome shotgun (WGS) entry which is preliminary data.</text>
</comment>